<evidence type="ECO:0000313" key="3">
    <source>
        <dbReference type="Proteomes" id="UP000187406"/>
    </source>
</evidence>
<evidence type="ECO:0000313" key="2">
    <source>
        <dbReference type="EMBL" id="GAV63194.1"/>
    </source>
</evidence>
<keyword evidence="3" id="KW-1185">Reference proteome</keyword>
<reference evidence="3" key="1">
    <citation type="submission" date="2016-04" db="EMBL/GenBank/DDBJ databases">
        <title>Cephalotus genome sequencing.</title>
        <authorList>
            <person name="Fukushima K."/>
            <person name="Hasebe M."/>
            <person name="Fang X."/>
        </authorList>
    </citation>
    <scope>NUCLEOTIDE SEQUENCE [LARGE SCALE GENOMIC DNA]</scope>
    <source>
        <strain evidence="3">cv. St1</strain>
    </source>
</reference>
<dbReference type="EMBL" id="BDDD01000298">
    <property type="protein sequence ID" value="GAV63194.1"/>
    <property type="molecule type" value="Genomic_DNA"/>
</dbReference>
<sequence length="105" mass="11777">MKEKAWEKDGEGLKREGGLGCDCELSITSWYDGIVITVFFFFLSYASLVSYSSSSFFFFSSMPLLLLLFKLVTSAFVPSIFSLVHPTCLLTYLLLTPSESDTMII</sequence>
<dbReference type="AlphaFoldDB" id="A0A1Q3B5P6"/>
<keyword evidence="1" id="KW-1133">Transmembrane helix</keyword>
<gene>
    <name evidence="2" type="ORF">CFOL_v3_06714</name>
</gene>
<evidence type="ECO:0008006" key="4">
    <source>
        <dbReference type="Google" id="ProtNLM"/>
    </source>
</evidence>
<dbReference type="Proteomes" id="UP000187406">
    <property type="component" value="Unassembled WGS sequence"/>
</dbReference>
<keyword evidence="1" id="KW-0812">Transmembrane</keyword>
<comment type="caution">
    <text evidence="2">The sequence shown here is derived from an EMBL/GenBank/DDBJ whole genome shotgun (WGS) entry which is preliminary data.</text>
</comment>
<proteinExistence type="predicted"/>
<name>A0A1Q3B5P6_CEPFO</name>
<accession>A0A1Q3B5P6</accession>
<organism evidence="2 3">
    <name type="scientific">Cephalotus follicularis</name>
    <name type="common">Albany pitcher plant</name>
    <dbReference type="NCBI Taxonomy" id="3775"/>
    <lineage>
        <taxon>Eukaryota</taxon>
        <taxon>Viridiplantae</taxon>
        <taxon>Streptophyta</taxon>
        <taxon>Embryophyta</taxon>
        <taxon>Tracheophyta</taxon>
        <taxon>Spermatophyta</taxon>
        <taxon>Magnoliopsida</taxon>
        <taxon>eudicotyledons</taxon>
        <taxon>Gunneridae</taxon>
        <taxon>Pentapetalae</taxon>
        <taxon>rosids</taxon>
        <taxon>fabids</taxon>
        <taxon>Oxalidales</taxon>
        <taxon>Cephalotaceae</taxon>
        <taxon>Cephalotus</taxon>
    </lineage>
</organism>
<dbReference type="InParanoid" id="A0A1Q3B5P6"/>
<evidence type="ECO:0000256" key="1">
    <source>
        <dbReference type="SAM" id="Phobius"/>
    </source>
</evidence>
<feature type="transmembrane region" description="Helical" evidence="1">
    <location>
        <begin position="34"/>
        <end position="59"/>
    </location>
</feature>
<protein>
    <recommendedName>
        <fullName evidence="4">Transmembrane protein</fullName>
    </recommendedName>
</protein>
<keyword evidence="1" id="KW-0472">Membrane</keyword>